<keyword evidence="1" id="KW-0812">Transmembrane</keyword>
<keyword evidence="1" id="KW-0472">Membrane</keyword>
<sequence>MVYTCILSVHFLIISLLFSYMIAMDFERTVCLGYPVDVANGVKMLPFAIGPCVYKKILVCQSVSRYSCNAE</sequence>
<name>A0A8T0J5K7_CERPU</name>
<evidence type="ECO:0000256" key="1">
    <source>
        <dbReference type="SAM" id="Phobius"/>
    </source>
</evidence>
<dbReference type="AlphaFoldDB" id="A0A8T0J5K7"/>
<organism evidence="2 3">
    <name type="scientific">Ceratodon purpureus</name>
    <name type="common">Fire moss</name>
    <name type="synonym">Dicranum purpureum</name>
    <dbReference type="NCBI Taxonomy" id="3225"/>
    <lineage>
        <taxon>Eukaryota</taxon>
        <taxon>Viridiplantae</taxon>
        <taxon>Streptophyta</taxon>
        <taxon>Embryophyta</taxon>
        <taxon>Bryophyta</taxon>
        <taxon>Bryophytina</taxon>
        <taxon>Bryopsida</taxon>
        <taxon>Dicranidae</taxon>
        <taxon>Pseudoditrichales</taxon>
        <taxon>Ditrichaceae</taxon>
        <taxon>Ceratodon</taxon>
    </lineage>
</organism>
<feature type="transmembrane region" description="Helical" evidence="1">
    <location>
        <begin position="6"/>
        <end position="23"/>
    </location>
</feature>
<dbReference type="EMBL" id="CM026421">
    <property type="protein sequence ID" value="KAG0590198.1"/>
    <property type="molecule type" value="Genomic_DNA"/>
</dbReference>
<evidence type="ECO:0000313" key="3">
    <source>
        <dbReference type="Proteomes" id="UP000822688"/>
    </source>
</evidence>
<accession>A0A8T0J5K7</accession>
<keyword evidence="1" id="KW-1133">Transmembrane helix</keyword>
<protein>
    <submittedName>
        <fullName evidence="2">Uncharacterized protein</fullName>
    </submittedName>
</protein>
<reference evidence="2" key="1">
    <citation type="submission" date="2020-06" db="EMBL/GenBank/DDBJ databases">
        <title>WGS assembly of Ceratodon purpureus strain R40.</title>
        <authorList>
            <person name="Carey S.B."/>
            <person name="Jenkins J."/>
            <person name="Shu S."/>
            <person name="Lovell J.T."/>
            <person name="Sreedasyam A."/>
            <person name="Maumus F."/>
            <person name="Tiley G.P."/>
            <person name="Fernandez-Pozo N."/>
            <person name="Barry K."/>
            <person name="Chen C."/>
            <person name="Wang M."/>
            <person name="Lipzen A."/>
            <person name="Daum C."/>
            <person name="Saski C.A."/>
            <person name="Payton A.C."/>
            <person name="Mcbreen J.C."/>
            <person name="Conrad R.E."/>
            <person name="Kollar L.M."/>
            <person name="Olsson S."/>
            <person name="Huttunen S."/>
            <person name="Landis J.B."/>
            <person name="Wickett N.J."/>
            <person name="Johnson M.G."/>
            <person name="Rensing S.A."/>
            <person name="Grimwood J."/>
            <person name="Schmutz J."/>
            <person name="Mcdaniel S.F."/>
        </authorList>
    </citation>
    <scope>NUCLEOTIDE SEQUENCE</scope>
    <source>
        <strain evidence="2">R40</strain>
    </source>
</reference>
<proteinExistence type="predicted"/>
<comment type="caution">
    <text evidence="2">The sequence shown here is derived from an EMBL/GenBank/DDBJ whole genome shotgun (WGS) entry which is preliminary data.</text>
</comment>
<gene>
    <name evidence="2" type="ORF">KC19_1G080400</name>
</gene>
<dbReference type="Proteomes" id="UP000822688">
    <property type="component" value="Chromosome 1"/>
</dbReference>
<keyword evidence="3" id="KW-1185">Reference proteome</keyword>
<evidence type="ECO:0000313" key="2">
    <source>
        <dbReference type="EMBL" id="KAG0590198.1"/>
    </source>
</evidence>